<dbReference type="Gene3D" id="3.40.50.140">
    <property type="match status" value="1"/>
</dbReference>
<organism evidence="11 12">
    <name type="scientific">Ureibacillus endophyticus</name>
    <dbReference type="NCBI Taxonomy" id="1978490"/>
    <lineage>
        <taxon>Bacteria</taxon>
        <taxon>Bacillati</taxon>
        <taxon>Bacillota</taxon>
        <taxon>Bacilli</taxon>
        <taxon>Bacillales</taxon>
        <taxon>Caryophanaceae</taxon>
        <taxon>Ureibacillus</taxon>
    </lineage>
</organism>
<dbReference type="Gene3D" id="2.70.20.10">
    <property type="entry name" value="Topoisomerase I, domain 3"/>
    <property type="match status" value="1"/>
</dbReference>
<dbReference type="Proteomes" id="UP000272238">
    <property type="component" value="Unassembled WGS sequence"/>
</dbReference>
<evidence type="ECO:0000256" key="4">
    <source>
        <dbReference type="ARBA" id="ARBA00022842"/>
    </source>
</evidence>
<feature type="site" description="Interaction with DNA" evidence="8">
    <location>
        <position position="61"/>
    </location>
</feature>
<dbReference type="InterPro" id="IPR023405">
    <property type="entry name" value="Topo_IA_core_domain"/>
</dbReference>
<dbReference type="InterPro" id="IPR000380">
    <property type="entry name" value="Topo_IA"/>
</dbReference>
<dbReference type="SMART" id="SM00436">
    <property type="entry name" value="TOP1Bc"/>
    <property type="match status" value="1"/>
</dbReference>
<dbReference type="InterPro" id="IPR013824">
    <property type="entry name" value="Topo_IA_cen_sub1"/>
</dbReference>
<dbReference type="OrthoDB" id="9803554at2"/>
<dbReference type="InterPro" id="IPR013825">
    <property type="entry name" value="Topo_IA_cen_sub2"/>
</dbReference>
<comment type="similarity">
    <text evidence="2 8">Belongs to the type IA topoisomerase family.</text>
</comment>
<reference evidence="11 12" key="1">
    <citation type="journal article" date="2016" name="Antonie Van Leeuwenhoek">
        <title>Lysinibacillus endophyticus sp. nov., an indole-3-acetic acid producing endophytic bacterium isolated from corn root (Zea mays cv. Xinken-5).</title>
        <authorList>
            <person name="Yu J."/>
            <person name="Guan X."/>
            <person name="Liu C."/>
            <person name="Xiang W."/>
            <person name="Yu Z."/>
            <person name="Liu X."/>
            <person name="Wang G."/>
        </authorList>
    </citation>
    <scope>NUCLEOTIDE SEQUENCE [LARGE SCALE GENOMIC DNA]</scope>
    <source>
        <strain evidence="11 12">DSM 100506</strain>
    </source>
</reference>
<feature type="active site" description="O-(5'-phospho-DNA)-tyrosine intermediate" evidence="8">
    <location>
        <position position="310"/>
    </location>
</feature>
<dbReference type="EC" id="5.6.2.1" evidence="8"/>
<comment type="caution">
    <text evidence="11">The sequence shown here is derived from an EMBL/GenBank/DDBJ whole genome shotgun (WGS) entry which is preliminary data.</text>
</comment>
<dbReference type="Gene3D" id="1.10.460.10">
    <property type="entry name" value="Topoisomerase I, domain 2"/>
    <property type="match status" value="1"/>
</dbReference>
<keyword evidence="3 8" id="KW-0479">Metal-binding</keyword>
<dbReference type="PROSITE" id="PS52039">
    <property type="entry name" value="TOPO_IA_2"/>
    <property type="match status" value="1"/>
</dbReference>
<name>A0A494YYK4_9BACL</name>
<comment type="cofactor">
    <cofactor evidence="8">
        <name>Mg(2+)</name>
        <dbReference type="ChEBI" id="CHEBI:18420"/>
    </cofactor>
</comment>
<keyword evidence="4 8" id="KW-0460">Magnesium</keyword>
<evidence type="ECO:0000256" key="7">
    <source>
        <dbReference type="ARBA" id="ARBA00023235"/>
    </source>
</evidence>
<dbReference type="CDD" id="cd00186">
    <property type="entry name" value="TOP1Ac"/>
    <property type="match status" value="1"/>
</dbReference>
<keyword evidence="5 8" id="KW-0799">Topoisomerase</keyword>
<dbReference type="SMART" id="SM00437">
    <property type="entry name" value="TOP1Ac"/>
    <property type="match status" value="1"/>
</dbReference>
<dbReference type="GO" id="GO:0003917">
    <property type="term" value="F:DNA topoisomerase type I (single strand cut, ATP-independent) activity"/>
    <property type="evidence" value="ECO:0007669"/>
    <property type="project" value="UniProtKB-UniRule"/>
</dbReference>
<evidence type="ECO:0000259" key="10">
    <source>
        <dbReference type="PROSITE" id="PS52039"/>
    </source>
</evidence>
<feature type="region of interest" description="Interaction with DNA" evidence="8">
    <location>
        <begin position="187"/>
        <end position="192"/>
    </location>
</feature>
<dbReference type="GO" id="GO:0006265">
    <property type="term" value="P:DNA topological change"/>
    <property type="evidence" value="ECO:0007669"/>
    <property type="project" value="UniProtKB-UniRule"/>
</dbReference>
<dbReference type="InterPro" id="IPR006171">
    <property type="entry name" value="TOPRIM_dom"/>
</dbReference>
<dbReference type="SUPFAM" id="SSF56712">
    <property type="entry name" value="Prokaryotic type I DNA topoisomerase"/>
    <property type="match status" value="1"/>
</dbReference>
<evidence type="ECO:0000256" key="2">
    <source>
        <dbReference type="ARBA" id="ARBA00009446"/>
    </source>
</evidence>
<comment type="function">
    <text evidence="8">Releases the supercoiling and torsional tension of DNA, which is introduced during the DNA replication and transcription, by transiently cleaving and rejoining one strand of the DNA duplex. Introduces a single-strand break via transesterification at a target site in duplex DNA. The scissile phosphodiester is attacked by the catalytic tyrosine of the enzyme, resulting in the formation of a DNA-(5'-phosphotyrosyl)-enzyme intermediate and the expulsion of a 3'-OH DNA strand. The free DNA strand then undergoes passage around the unbroken strand, thus removing DNA supercoils. Finally, in the religation step, the DNA 3'-OH attacks the covalent intermediate to expel the active-site tyrosine and restore the DNA phosphodiester backbone.</text>
</comment>
<dbReference type="InterPro" id="IPR003601">
    <property type="entry name" value="Topo_IA_2"/>
</dbReference>
<feature type="site" description="Interaction with DNA" evidence="8">
    <location>
        <position position="168"/>
    </location>
</feature>
<evidence type="ECO:0000256" key="3">
    <source>
        <dbReference type="ARBA" id="ARBA00022723"/>
    </source>
</evidence>
<protein>
    <recommendedName>
        <fullName evidence="8">DNA topoisomerase 3</fullName>
        <ecNumber evidence="8">5.6.2.1</ecNumber>
    </recommendedName>
    <alternativeName>
        <fullName evidence="8">DNA topoisomerase III</fullName>
    </alternativeName>
</protein>
<evidence type="ECO:0000256" key="5">
    <source>
        <dbReference type="ARBA" id="ARBA00023029"/>
    </source>
</evidence>
<dbReference type="Pfam" id="PF01131">
    <property type="entry name" value="Topoisom_bac"/>
    <property type="match status" value="1"/>
</dbReference>
<evidence type="ECO:0000256" key="6">
    <source>
        <dbReference type="ARBA" id="ARBA00023125"/>
    </source>
</evidence>
<dbReference type="InterPro" id="IPR013497">
    <property type="entry name" value="Topo_IA_cen"/>
</dbReference>
<evidence type="ECO:0000256" key="1">
    <source>
        <dbReference type="ARBA" id="ARBA00000213"/>
    </source>
</evidence>
<dbReference type="InterPro" id="IPR003602">
    <property type="entry name" value="Topo_IA_DNA-bd_dom"/>
</dbReference>
<feature type="binding site" evidence="8">
    <location>
        <position position="9"/>
    </location>
    <ligand>
        <name>Mg(2+)</name>
        <dbReference type="ChEBI" id="CHEBI:18420"/>
        <note>catalytic</note>
    </ligand>
</feature>
<dbReference type="InterPro" id="IPR013826">
    <property type="entry name" value="Topo_IA_cen_sub3"/>
</dbReference>
<dbReference type="RefSeq" id="WP_121215073.1">
    <property type="nucleotide sequence ID" value="NZ_JAMYWW010000001.1"/>
</dbReference>
<feature type="domain" description="Toprim" evidence="9">
    <location>
        <begin position="3"/>
        <end position="136"/>
    </location>
</feature>
<keyword evidence="12" id="KW-1185">Reference proteome</keyword>
<feature type="domain" description="Topo IA-type catalytic" evidence="10">
    <location>
        <begin position="153"/>
        <end position="595"/>
    </location>
</feature>
<dbReference type="InterPro" id="IPR034144">
    <property type="entry name" value="TOPRIM_TopoIII"/>
</dbReference>
<evidence type="ECO:0000313" key="12">
    <source>
        <dbReference type="Proteomes" id="UP000272238"/>
    </source>
</evidence>
<dbReference type="EMBL" id="RBZN01000032">
    <property type="protein sequence ID" value="RKQ15273.1"/>
    <property type="molecule type" value="Genomic_DNA"/>
</dbReference>
<evidence type="ECO:0000256" key="8">
    <source>
        <dbReference type="HAMAP-Rule" id="MF_00953"/>
    </source>
</evidence>
<dbReference type="GO" id="GO:0003677">
    <property type="term" value="F:DNA binding"/>
    <property type="evidence" value="ECO:0007669"/>
    <property type="project" value="UniProtKB-KW"/>
</dbReference>
<dbReference type="GO" id="GO:0006281">
    <property type="term" value="P:DNA repair"/>
    <property type="evidence" value="ECO:0007669"/>
    <property type="project" value="TreeGrafter"/>
</dbReference>
<proteinExistence type="inferred from homology"/>
<evidence type="ECO:0000313" key="11">
    <source>
        <dbReference type="EMBL" id="RKQ15273.1"/>
    </source>
</evidence>
<dbReference type="PANTHER" id="PTHR11390">
    <property type="entry name" value="PROKARYOTIC DNA TOPOISOMERASE"/>
    <property type="match status" value="1"/>
</dbReference>
<dbReference type="PROSITE" id="PS50880">
    <property type="entry name" value="TOPRIM"/>
    <property type="match status" value="1"/>
</dbReference>
<dbReference type="HAMAP" id="MF_00953">
    <property type="entry name" value="Topoisom_3_prok"/>
    <property type="match status" value="1"/>
</dbReference>
<feature type="binding site" evidence="8">
    <location>
        <position position="105"/>
    </location>
    <ligand>
        <name>Mg(2+)</name>
        <dbReference type="ChEBI" id="CHEBI:18420"/>
        <note>catalytic</note>
    </ligand>
</feature>
<dbReference type="PROSITE" id="PS00396">
    <property type="entry name" value="TOPO_IA_1"/>
    <property type="match status" value="1"/>
</dbReference>
<dbReference type="GO" id="GO:0000287">
    <property type="term" value="F:magnesium ion binding"/>
    <property type="evidence" value="ECO:0007669"/>
    <property type="project" value="UniProtKB-UniRule"/>
</dbReference>
<dbReference type="AlphaFoldDB" id="A0A494YYK4"/>
<dbReference type="Gene3D" id="1.10.290.10">
    <property type="entry name" value="Topoisomerase I, domain 4"/>
    <property type="match status" value="1"/>
</dbReference>
<dbReference type="PANTHER" id="PTHR11390:SF21">
    <property type="entry name" value="DNA TOPOISOMERASE 3-ALPHA"/>
    <property type="match status" value="1"/>
</dbReference>
<dbReference type="GO" id="GO:0006310">
    <property type="term" value="P:DNA recombination"/>
    <property type="evidence" value="ECO:0007669"/>
    <property type="project" value="TreeGrafter"/>
</dbReference>
<dbReference type="SMART" id="SM00493">
    <property type="entry name" value="TOPRIM"/>
    <property type="match status" value="1"/>
</dbReference>
<evidence type="ECO:0000259" key="9">
    <source>
        <dbReference type="PROSITE" id="PS50880"/>
    </source>
</evidence>
<comment type="catalytic activity">
    <reaction evidence="1 8">
        <text>ATP-independent breakage of single-stranded DNA, followed by passage and rejoining.</text>
        <dbReference type="EC" id="5.6.2.1"/>
    </reaction>
</comment>
<feature type="site" description="Interaction with DNA" evidence="8">
    <location>
        <position position="176"/>
    </location>
</feature>
<dbReference type="NCBIfam" id="TIGR01056">
    <property type="entry name" value="topB"/>
    <property type="match status" value="1"/>
</dbReference>
<keyword evidence="6 8" id="KW-0238">DNA-binding</keyword>
<keyword evidence="7 8" id="KW-0413">Isomerase</keyword>
<dbReference type="InterPro" id="IPR023406">
    <property type="entry name" value="Topo_IA_AS"/>
</dbReference>
<comment type="caution">
    <text evidence="8">Lacks conserved residue(s) required for the propagation of feature annotation.</text>
</comment>
<dbReference type="NCBIfam" id="NF005829">
    <property type="entry name" value="PRK07726.1"/>
    <property type="match status" value="1"/>
</dbReference>
<sequence>MAKSLVLAEKPSVARDIARVLKCTKKGNGFLEGDQYIVTWALGHLVTLADPESYDVKYKTWNLEDLPMLPERLKLTVIKQSGKQFNAVKSQLLRGDVNEIIIATDAGREGELVARWIIEKSKVRKPIKRLWISSVTDKAIKDGFKNLKPGKNYEHLYASAVARSEADWYIGLNATRALTTRFNAQLNCGRVQTPTVAIIAAREDEIKNFKPQSYYGIEAQTTDNLKLTWQDENGNTRSFNKEKIDKIVNKLGRQNAIVNEIERKAKKSFSPGLYDLTELQRDANKLFGYSAKETLNIMQKLYEQHKVLTYPRTDSRFLSSDIVSTIPERLKACGIGEYRQLANKILTKPIKANKSFVDDSKVSDHHAIIPTEGYVNYSSFSDKERKIYDLVVKRFLAVLFPAFEYEQLTLRAKIENETFIARGKTILSSGWREVYENRYEDDDASDDLKEQILPRIEKGQTLNIKLIAQTSGQTKPPARFTEATLLSAMENPTKFMETNNKQLAETLKSTGGLGTVATRADIIDKLFNSFLIEKRGGKEIYITSKGRQLLDLVPEELKSPALTAEWEMKLEQIAKGKLKKETFISEMKNYTKEIVSEIKSSDKKYKHDNISTKSCPDCGKPMLEVNGKKGKMLVCQDRECGHRKNVSRITNARCPQCKKKLELRGEGEGQIFVCKCGYREKLSAFEARRKKEGGGKVDKRTVQKYLKQQKQEEPVNNALAEALKGLKFDN</sequence>
<dbReference type="GO" id="GO:0043597">
    <property type="term" value="C:cytoplasmic replication fork"/>
    <property type="evidence" value="ECO:0007669"/>
    <property type="project" value="TreeGrafter"/>
</dbReference>
<dbReference type="CDD" id="cd03362">
    <property type="entry name" value="TOPRIM_TopoIA_TopoIII"/>
    <property type="match status" value="1"/>
</dbReference>
<gene>
    <name evidence="8" type="primary">topB</name>
    <name evidence="11" type="ORF">D8M03_12270</name>
</gene>
<dbReference type="PRINTS" id="PR00417">
    <property type="entry name" value="PRTPISMRASEI"/>
</dbReference>
<dbReference type="Pfam" id="PF01751">
    <property type="entry name" value="Toprim"/>
    <property type="match status" value="1"/>
</dbReference>
<feature type="site" description="Interaction with DNA" evidence="8">
    <location>
        <position position="312"/>
    </location>
</feature>
<accession>A0A494YYK4</accession>
<dbReference type="InterPro" id="IPR005738">
    <property type="entry name" value="TopoIII"/>
</dbReference>